<name>A0ABW6ANE8_9BACT</name>
<feature type="signal peptide" evidence="1">
    <location>
        <begin position="1"/>
        <end position="23"/>
    </location>
</feature>
<sequence length="227" mass="26636">MKTICKFTYTALIVLFSVSSIQANQPKIIWQNGHLVLWNKMILEGDVAYNWSAEMVLLRQSDGRLHTYSANQVSQFGWFDMDQHKRRNFVSLVKPIDKDRTNRVFLEICVDGPLAVVRRLRQPHGLLKRMFSHPSYSTDQPIMAQNHDLFVYFVYDAGNLLEMDRFYSDIYQPLMTTYDHELRQYVRDHNINDRTILGRLVLIDRYNSLVQHESKTASAKGFPDVMN</sequence>
<proteinExistence type="predicted"/>
<protein>
    <submittedName>
        <fullName evidence="2">Uncharacterized protein</fullName>
    </submittedName>
</protein>
<gene>
    <name evidence="2" type="ORF">ACFS25_23545</name>
</gene>
<organism evidence="2 3">
    <name type="scientific">Spirosoma flavum</name>
    <dbReference type="NCBI Taxonomy" id="2048557"/>
    <lineage>
        <taxon>Bacteria</taxon>
        <taxon>Pseudomonadati</taxon>
        <taxon>Bacteroidota</taxon>
        <taxon>Cytophagia</taxon>
        <taxon>Cytophagales</taxon>
        <taxon>Cytophagaceae</taxon>
        <taxon>Spirosoma</taxon>
    </lineage>
</organism>
<dbReference type="EMBL" id="JBHUOM010000023">
    <property type="protein sequence ID" value="MFD2936776.1"/>
    <property type="molecule type" value="Genomic_DNA"/>
</dbReference>
<keyword evidence="3" id="KW-1185">Reference proteome</keyword>
<accession>A0ABW6ANE8</accession>
<evidence type="ECO:0000313" key="3">
    <source>
        <dbReference type="Proteomes" id="UP001597512"/>
    </source>
</evidence>
<comment type="caution">
    <text evidence="2">The sequence shown here is derived from an EMBL/GenBank/DDBJ whole genome shotgun (WGS) entry which is preliminary data.</text>
</comment>
<evidence type="ECO:0000313" key="2">
    <source>
        <dbReference type="EMBL" id="MFD2936776.1"/>
    </source>
</evidence>
<feature type="chain" id="PRO_5045340592" evidence="1">
    <location>
        <begin position="24"/>
        <end position="227"/>
    </location>
</feature>
<dbReference type="Proteomes" id="UP001597512">
    <property type="component" value="Unassembled WGS sequence"/>
</dbReference>
<dbReference type="RefSeq" id="WP_381505891.1">
    <property type="nucleotide sequence ID" value="NZ_JBHUOM010000023.1"/>
</dbReference>
<evidence type="ECO:0000256" key="1">
    <source>
        <dbReference type="SAM" id="SignalP"/>
    </source>
</evidence>
<keyword evidence="1" id="KW-0732">Signal</keyword>
<reference evidence="3" key="1">
    <citation type="journal article" date="2019" name="Int. J. Syst. Evol. Microbiol.">
        <title>The Global Catalogue of Microorganisms (GCM) 10K type strain sequencing project: providing services to taxonomists for standard genome sequencing and annotation.</title>
        <authorList>
            <consortium name="The Broad Institute Genomics Platform"/>
            <consortium name="The Broad Institute Genome Sequencing Center for Infectious Disease"/>
            <person name="Wu L."/>
            <person name="Ma J."/>
        </authorList>
    </citation>
    <scope>NUCLEOTIDE SEQUENCE [LARGE SCALE GENOMIC DNA]</scope>
    <source>
        <strain evidence="3">KCTC 52490</strain>
    </source>
</reference>